<dbReference type="GO" id="GO:0022857">
    <property type="term" value="F:transmembrane transporter activity"/>
    <property type="evidence" value="ECO:0007669"/>
    <property type="project" value="TreeGrafter"/>
</dbReference>
<dbReference type="GO" id="GO:0005886">
    <property type="term" value="C:plasma membrane"/>
    <property type="evidence" value="ECO:0007669"/>
    <property type="project" value="UniProtKB-SubCell"/>
</dbReference>
<dbReference type="GO" id="GO:0005524">
    <property type="term" value="F:ATP binding"/>
    <property type="evidence" value="ECO:0007669"/>
    <property type="project" value="UniProtKB-UniRule"/>
</dbReference>
<keyword evidence="7 9" id="KW-0472">Membrane</keyword>
<dbReference type="InterPro" id="IPR003439">
    <property type="entry name" value="ABC_transporter-like_ATP-bd"/>
</dbReference>
<dbReference type="InterPro" id="IPR017871">
    <property type="entry name" value="ABC_transporter-like_CS"/>
</dbReference>
<comment type="similarity">
    <text evidence="1 9">Belongs to the ABC transporter superfamily.</text>
</comment>
<protein>
    <recommendedName>
        <fullName evidence="2 9">Cell division ATP-binding protein FtsE</fullName>
    </recommendedName>
</protein>
<dbReference type="NCBIfam" id="TIGR02673">
    <property type="entry name" value="FtsE"/>
    <property type="match status" value="1"/>
</dbReference>
<dbReference type="OrthoDB" id="9802264at2"/>
<feature type="domain" description="ABC transporter" evidence="10">
    <location>
        <begin position="2"/>
        <end position="229"/>
    </location>
</feature>
<dbReference type="PANTHER" id="PTHR24220">
    <property type="entry name" value="IMPORT ATP-BINDING PROTEIN"/>
    <property type="match status" value="1"/>
</dbReference>
<dbReference type="PANTHER" id="PTHR24220:SF470">
    <property type="entry name" value="CELL DIVISION ATP-BINDING PROTEIN FTSE"/>
    <property type="match status" value="1"/>
</dbReference>
<dbReference type="PROSITE" id="PS00211">
    <property type="entry name" value="ABC_TRANSPORTER_1"/>
    <property type="match status" value="1"/>
</dbReference>
<dbReference type="Gene3D" id="3.40.50.300">
    <property type="entry name" value="P-loop containing nucleotide triphosphate hydrolases"/>
    <property type="match status" value="1"/>
</dbReference>
<dbReference type="SUPFAM" id="SSF52540">
    <property type="entry name" value="P-loop containing nucleoside triphosphate hydrolases"/>
    <property type="match status" value="1"/>
</dbReference>
<dbReference type="Pfam" id="PF00005">
    <property type="entry name" value="ABC_tran"/>
    <property type="match status" value="1"/>
</dbReference>
<evidence type="ECO:0000313" key="12">
    <source>
        <dbReference type="Proteomes" id="UP000430345"/>
    </source>
</evidence>
<keyword evidence="12" id="KW-1185">Reference proteome</keyword>
<evidence type="ECO:0000259" key="10">
    <source>
        <dbReference type="PROSITE" id="PS50893"/>
    </source>
</evidence>
<dbReference type="FunFam" id="3.40.50.300:FF:000056">
    <property type="entry name" value="Cell division ATP-binding protein FtsE"/>
    <property type="match status" value="1"/>
</dbReference>
<dbReference type="AlphaFoldDB" id="A0A6I1MPA2"/>
<evidence type="ECO:0000256" key="3">
    <source>
        <dbReference type="ARBA" id="ARBA00022475"/>
    </source>
</evidence>
<evidence type="ECO:0000256" key="9">
    <source>
        <dbReference type="RuleBase" id="RU365094"/>
    </source>
</evidence>
<dbReference type="GO" id="GO:0051301">
    <property type="term" value="P:cell division"/>
    <property type="evidence" value="ECO:0007669"/>
    <property type="project" value="UniProtKB-UniRule"/>
</dbReference>
<evidence type="ECO:0000256" key="4">
    <source>
        <dbReference type="ARBA" id="ARBA00022618"/>
    </source>
</evidence>
<reference evidence="11 12" key="1">
    <citation type="submission" date="2019-10" db="EMBL/GenBank/DDBJ databases">
        <title>The Genome Sequence of Clostridium tarantellae Isolated from Fish Brain.</title>
        <authorList>
            <person name="Bano L."/>
            <person name="Kiel M."/>
            <person name="Sales G."/>
            <person name="Doxey A.C."/>
            <person name="Mansfield M.J."/>
            <person name="Schiavone M."/>
            <person name="Rossetto O."/>
            <person name="Pirazzini M."/>
            <person name="Dobrindt U."/>
            <person name="Montecucco C."/>
        </authorList>
    </citation>
    <scope>NUCLEOTIDE SEQUENCE [LARGE SCALE GENOMIC DNA]</scope>
    <source>
        <strain evidence="11 12">DSM 3997</strain>
    </source>
</reference>
<comment type="subcellular location">
    <subcellularLocation>
        <location evidence="9">Cell membrane</location>
        <topology evidence="9">Peripheral membrane protein</topology>
        <orientation evidence="9">Cytoplasmic side</orientation>
    </subcellularLocation>
</comment>
<organism evidence="11 12">
    <name type="scientific">Clostridium tarantellae</name>
    <dbReference type="NCBI Taxonomy" id="39493"/>
    <lineage>
        <taxon>Bacteria</taxon>
        <taxon>Bacillati</taxon>
        <taxon>Bacillota</taxon>
        <taxon>Clostridia</taxon>
        <taxon>Eubacteriales</taxon>
        <taxon>Clostridiaceae</taxon>
        <taxon>Clostridium</taxon>
    </lineage>
</organism>
<dbReference type="InterPro" id="IPR003593">
    <property type="entry name" value="AAA+_ATPase"/>
</dbReference>
<dbReference type="RefSeq" id="WP_152887563.1">
    <property type="nucleotide sequence ID" value="NZ_WHJC01000018.1"/>
</dbReference>
<proteinExistence type="inferred from homology"/>
<comment type="subunit">
    <text evidence="9">Homodimer. Forms a membrane-associated complex with FtsX.</text>
</comment>
<keyword evidence="8 9" id="KW-0131">Cell cycle</keyword>
<dbReference type="PROSITE" id="PS50893">
    <property type="entry name" value="ABC_TRANSPORTER_2"/>
    <property type="match status" value="1"/>
</dbReference>
<dbReference type="GO" id="GO:0016887">
    <property type="term" value="F:ATP hydrolysis activity"/>
    <property type="evidence" value="ECO:0007669"/>
    <property type="project" value="InterPro"/>
</dbReference>
<sequence length="231" mass="26014">MIKLEKVNKIYDNNVHALKNIDLLIKKGEFVFLVGASGSGKSSLIKLMLREIKATNGKIIVDNVILENIKEKEVPYFRRKLGVVFQDFRLLQNKTIYDNIAYAMKVVEANKQDIEKKVPVILARVGLSEKANSYPHELSGGEQQRASIARAIINNPKVLLADEPTGNLDPKTTEEILDLLIDINKKGTTVIMATHDSVIVDKMKKRVIYMKNGEIVSDNMKGGYVFENSHY</sequence>
<gene>
    <name evidence="9 11" type="primary">ftsE</name>
    <name evidence="11" type="ORF">GBZ86_02900</name>
</gene>
<dbReference type="EMBL" id="WHJC01000018">
    <property type="protein sequence ID" value="MPQ42701.1"/>
    <property type="molecule type" value="Genomic_DNA"/>
</dbReference>
<dbReference type="SMART" id="SM00382">
    <property type="entry name" value="AAA"/>
    <property type="match status" value="1"/>
</dbReference>
<evidence type="ECO:0000313" key="11">
    <source>
        <dbReference type="EMBL" id="MPQ42701.1"/>
    </source>
</evidence>
<accession>A0A6I1MPA2</accession>
<keyword evidence="5 9" id="KW-0547">Nucleotide-binding</keyword>
<dbReference type="InterPro" id="IPR027417">
    <property type="entry name" value="P-loop_NTPase"/>
</dbReference>
<evidence type="ECO:0000256" key="6">
    <source>
        <dbReference type="ARBA" id="ARBA00022840"/>
    </source>
</evidence>
<keyword evidence="6 9" id="KW-0067">ATP-binding</keyword>
<dbReference type="InterPro" id="IPR005286">
    <property type="entry name" value="Cell_div_FtsE"/>
</dbReference>
<evidence type="ECO:0000256" key="8">
    <source>
        <dbReference type="ARBA" id="ARBA00023306"/>
    </source>
</evidence>
<evidence type="ECO:0000256" key="1">
    <source>
        <dbReference type="ARBA" id="ARBA00005417"/>
    </source>
</evidence>
<keyword evidence="3 9" id="KW-1003">Cell membrane</keyword>
<dbReference type="InterPro" id="IPR015854">
    <property type="entry name" value="ABC_transpr_LolD-like"/>
</dbReference>
<evidence type="ECO:0000256" key="2">
    <source>
        <dbReference type="ARBA" id="ARBA00020019"/>
    </source>
</evidence>
<comment type="function">
    <text evidence="9">Part of the ABC transporter FtsEX involved in cellular division.</text>
</comment>
<evidence type="ECO:0000256" key="5">
    <source>
        <dbReference type="ARBA" id="ARBA00022741"/>
    </source>
</evidence>
<name>A0A6I1MPA2_9CLOT</name>
<dbReference type="Proteomes" id="UP000430345">
    <property type="component" value="Unassembled WGS sequence"/>
</dbReference>
<evidence type="ECO:0000256" key="7">
    <source>
        <dbReference type="ARBA" id="ARBA00023136"/>
    </source>
</evidence>
<comment type="caution">
    <text evidence="11">The sequence shown here is derived from an EMBL/GenBank/DDBJ whole genome shotgun (WGS) entry which is preliminary data.</text>
</comment>
<keyword evidence="4 9" id="KW-0132">Cell division</keyword>